<evidence type="ECO:0000313" key="20">
    <source>
        <dbReference type="EMBL" id="RRO86470.1"/>
    </source>
</evidence>
<comment type="subcellular location">
    <subcellularLocation>
        <location evidence="1">Cell membrane</location>
        <topology evidence="1">Multi-pass membrane protein</topology>
    </subcellularLocation>
    <subcellularLocation>
        <location evidence="16">Membrane</location>
        <topology evidence="16">Multi-pass membrane protein</topology>
    </subcellularLocation>
</comment>
<feature type="domain" description="Membrane insertase YidC/Oxa/ALB C-terminal" evidence="19">
    <location>
        <begin position="32"/>
        <end position="286"/>
    </location>
</feature>
<keyword evidence="6 16" id="KW-0812">Transmembrane</keyword>
<dbReference type="Pfam" id="PF02096">
    <property type="entry name" value="60KD_IMP"/>
    <property type="match status" value="1"/>
</dbReference>
<evidence type="ECO:0000256" key="7">
    <source>
        <dbReference type="ARBA" id="ARBA00022927"/>
    </source>
</evidence>
<comment type="subunit">
    <text evidence="12">Interacts with the Sec translocase complex via SecD. Specifically interacts with transmembrane segments of nascent integral membrane proteins during membrane integration.</text>
</comment>
<evidence type="ECO:0000256" key="11">
    <source>
        <dbReference type="ARBA" id="ARBA00025034"/>
    </source>
</evidence>
<comment type="caution">
    <text evidence="20">The sequence shown here is derived from an EMBL/GenBank/DDBJ whole genome shotgun (WGS) entry which is preliminary data.</text>
</comment>
<dbReference type="GO" id="GO:0015031">
    <property type="term" value="P:protein transport"/>
    <property type="evidence" value="ECO:0007669"/>
    <property type="project" value="UniProtKB-KW"/>
</dbReference>
<dbReference type="InterPro" id="IPR001708">
    <property type="entry name" value="YidC/ALB3/OXA1/COX18"/>
</dbReference>
<dbReference type="EMBL" id="PQNK01000009">
    <property type="protein sequence ID" value="RRO86470.1"/>
    <property type="molecule type" value="Genomic_DNA"/>
</dbReference>
<dbReference type="CDD" id="cd20070">
    <property type="entry name" value="5TM_YidC_Alb3"/>
    <property type="match status" value="1"/>
</dbReference>
<feature type="transmembrane region" description="Helical" evidence="18">
    <location>
        <begin position="193"/>
        <end position="212"/>
    </location>
</feature>
<evidence type="ECO:0000256" key="9">
    <source>
        <dbReference type="ARBA" id="ARBA00023136"/>
    </source>
</evidence>
<name>A0A426PYK9_9CORY</name>
<evidence type="ECO:0000256" key="4">
    <source>
        <dbReference type="ARBA" id="ARBA00022448"/>
    </source>
</evidence>
<feature type="compositionally biased region" description="Low complexity" evidence="17">
    <location>
        <begin position="227"/>
        <end position="238"/>
    </location>
</feature>
<organism evidence="20 21">
    <name type="scientific">Corynebacterium bovis</name>
    <dbReference type="NCBI Taxonomy" id="36808"/>
    <lineage>
        <taxon>Bacteria</taxon>
        <taxon>Bacillati</taxon>
        <taxon>Actinomycetota</taxon>
        <taxon>Actinomycetes</taxon>
        <taxon>Mycobacteriales</taxon>
        <taxon>Corynebacteriaceae</taxon>
        <taxon>Corynebacterium</taxon>
    </lineage>
</organism>
<dbReference type="AlphaFoldDB" id="A0A426PYK9"/>
<proteinExistence type="inferred from homology"/>
<keyword evidence="4" id="KW-0813">Transport</keyword>
<feature type="transmembrane region" description="Helical" evidence="18">
    <location>
        <begin position="31"/>
        <end position="52"/>
    </location>
</feature>
<keyword evidence="9 18" id="KW-0472">Membrane</keyword>
<evidence type="ECO:0000256" key="2">
    <source>
        <dbReference type="ARBA" id="ARBA00010527"/>
    </source>
</evidence>
<keyword evidence="7" id="KW-0653">Protein transport</keyword>
<keyword evidence="5" id="KW-1003">Cell membrane</keyword>
<dbReference type="NCBIfam" id="TIGR03592">
    <property type="entry name" value="yidC_oxa1_cterm"/>
    <property type="match status" value="1"/>
</dbReference>
<comment type="function">
    <text evidence="11">Required for the insertion and/or proper folding and/or complex formation of integral membrane proteins into the membrane. Involved in integration of membrane proteins that insert both dependently and independently of the Sec translocase complex, as well as at least some lipoproteins. Aids folding of multispanning membrane proteins.</text>
</comment>
<dbReference type="InterPro" id="IPR047196">
    <property type="entry name" value="YidC_ALB_C"/>
</dbReference>
<evidence type="ECO:0000256" key="1">
    <source>
        <dbReference type="ARBA" id="ARBA00004651"/>
    </source>
</evidence>
<evidence type="ECO:0000259" key="19">
    <source>
        <dbReference type="Pfam" id="PF02096"/>
    </source>
</evidence>
<sequence length="417" mass="44985">MLNFIYYPISAVLWFWHKALSFVLAPDSGVTWALAIILLVVTLRVLLIKPTINQMRSARKMQELQPKMQALQAKYGKDQRQELGLEMQKLRKEAGVNPLASCLPIIVQMPIFIGLFHVLRSFNRTGTHMGEIGMSVQETRNTPNYVFGVDEVQSFLDARLFGAPLSGSIGMSQDAYPAFSPEGILSDFTRGNIIAVVVPLMVISAVMMHFSARMSLDRSARKRAQQPKKAQSAQAQQMASQMETMQKLMLWVMPVMYLSGGFLWQVGLAVYMFTNNTWTLVQNVLVFRKMDREEEEERQAKLEAKRTTAPKPGVKPANPKKGRGAAKASGTSDASAVAGTSTPAGSTPAGSTPAGGSSAVSAQGDDDALSDGSATGSGATASADDGADASPSTAPRPGVKPANSNCKGGRKRGKKKR</sequence>
<accession>A0A426PYK9</accession>
<evidence type="ECO:0000256" key="12">
    <source>
        <dbReference type="ARBA" id="ARBA00026028"/>
    </source>
</evidence>
<dbReference type="GO" id="GO:0005886">
    <property type="term" value="C:plasma membrane"/>
    <property type="evidence" value="ECO:0007669"/>
    <property type="project" value="UniProtKB-SubCell"/>
</dbReference>
<feature type="region of interest" description="Disordered" evidence="17">
    <location>
        <begin position="297"/>
        <end position="417"/>
    </location>
</feature>
<feature type="region of interest" description="Disordered" evidence="17">
    <location>
        <begin position="218"/>
        <end position="238"/>
    </location>
</feature>
<evidence type="ECO:0000256" key="18">
    <source>
        <dbReference type="SAM" id="Phobius"/>
    </source>
</evidence>
<feature type="compositionally biased region" description="Basic and acidic residues" evidence="17">
    <location>
        <begin position="297"/>
        <end position="306"/>
    </location>
</feature>
<feature type="compositionally biased region" description="Low complexity" evidence="17">
    <location>
        <begin position="370"/>
        <end position="393"/>
    </location>
</feature>
<evidence type="ECO:0000256" key="17">
    <source>
        <dbReference type="SAM" id="MobiDB-lite"/>
    </source>
</evidence>
<protein>
    <recommendedName>
        <fullName evidence="3">Membrane protein insertase YidC</fullName>
    </recommendedName>
    <alternativeName>
        <fullName evidence="15">Foldase YidC</fullName>
    </alternativeName>
    <alternativeName>
        <fullName evidence="14">Membrane integrase YidC</fullName>
    </alternativeName>
    <alternativeName>
        <fullName evidence="13">Membrane protein YidC</fullName>
    </alternativeName>
</protein>
<evidence type="ECO:0000256" key="10">
    <source>
        <dbReference type="ARBA" id="ARBA00023186"/>
    </source>
</evidence>
<evidence type="ECO:0000256" key="8">
    <source>
        <dbReference type="ARBA" id="ARBA00022989"/>
    </source>
</evidence>
<comment type="similarity">
    <text evidence="2">Belongs to the OXA1/ALB3/YidC family. Type 1 subfamily.</text>
</comment>
<evidence type="ECO:0000256" key="5">
    <source>
        <dbReference type="ARBA" id="ARBA00022475"/>
    </source>
</evidence>
<dbReference type="InterPro" id="IPR028055">
    <property type="entry name" value="YidC/Oxa/ALB_C"/>
</dbReference>
<dbReference type="GO" id="GO:0051205">
    <property type="term" value="P:protein insertion into membrane"/>
    <property type="evidence" value="ECO:0007669"/>
    <property type="project" value="TreeGrafter"/>
</dbReference>
<dbReference type="GO" id="GO:0032977">
    <property type="term" value="F:membrane insertase activity"/>
    <property type="evidence" value="ECO:0007669"/>
    <property type="project" value="InterPro"/>
</dbReference>
<keyword evidence="10" id="KW-0143">Chaperone</keyword>
<reference evidence="20 21" key="1">
    <citation type="submission" date="2018-01" db="EMBL/GenBank/DDBJ databases">
        <title>Twenty Corynebacterium bovis Genomes.</title>
        <authorList>
            <person name="Gulvik C.A."/>
        </authorList>
    </citation>
    <scope>NUCLEOTIDE SEQUENCE [LARGE SCALE GENOMIC DNA]</scope>
    <source>
        <strain evidence="20 21">F6900</strain>
    </source>
</reference>
<evidence type="ECO:0000313" key="21">
    <source>
        <dbReference type="Proteomes" id="UP000276526"/>
    </source>
</evidence>
<feature type="compositionally biased region" description="Basic residues" evidence="17">
    <location>
        <begin position="408"/>
        <end position="417"/>
    </location>
</feature>
<evidence type="ECO:0000256" key="14">
    <source>
        <dbReference type="ARBA" id="ARBA00033245"/>
    </source>
</evidence>
<evidence type="ECO:0000256" key="3">
    <source>
        <dbReference type="ARBA" id="ARBA00015325"/>
    </source>
</evidence>
<gene>
    <name evidence="20" type="ORF">CXF48_06620</name>
</gene>
<dbReference type="RefSeq" id="WP_125207189.1">
    <property type="nucleotide sequence ID" value="NZ_PQNK01000009.1"/>
</dbReference>
<dbReference type="PANTHER" id="PTHR12428">
    <property type="entry name" value="OXA1"/>
    <property type="match status" value="1"/>
</dbReference>
<dbReference type="PANTHER" id="PTHR12428:SF65">
    <property type="entry name" value="CYTOCHROME C OXIDASE ASSEMBLY PROTEIN COX18, MITOCHONDRIAL"/>
    <property type="match status" value="1"/>
</dbReference>
<evidence type="ECO:0000256" key="16">
    <source>
        <dbReference type="RuleBase" id="RU003945"/>
    </source>
</evidence>
<feature type="transmembrane region" description="Helical" evidence="18">
    <location>
        <begin position="248"/>
        <end position="273"/>
    </location>
</feature>
<evidence type="ECO:0000256" key="15">
    <source>
        <dbReference type="ARBA" id="ARBA00033342"/>
    </source>
</evidence>
<keyword evidence="8 18" id="KW-1133">Transmembrane helix</keyword>
<dbReference type="NCBIfam" id="NF002899">
    <property type="entry name" value="PRK03449.1"/>
    <property type="match status" value="1"/>
</dbReference>
<evidence type="ECO:0000256" key="13">
    <source>
        <dbReference type="ARBA" id="ARBA00031538"/>
    </source>
</evidence>
<evidence type="ECO:0000256" key="6">
    <source>
        <dbReference type="ARBA" id="ARBA00022692"/>
    </source>
</evidence>
<feature type="transmembrane region" description="Helical" evidence="18">
    <location>
        <begin position="96"/>
        <end position="119"/>
    </location>
</feature>
<feature type="compositionally biased region" description="Polar residues" evidence="17">
    <location>
        <begin position="329"/>
        <end position="360"/>
    </location>
</feature>
<dbReference type="Proteomes" id="UP000276526">
    <property type="component" value="Unassembled WGS sequence"/>
</dbReference>